<keyword evidence="1" id="KW-0812">Transmembrane</keyword>
<dbReference type="InParanoid" id="A0A7C8IPJ7"/>
<dbReference type="Proteomes" id="UP000481858">
    <property type="component" value="Unassembled WGS sequence"/>
</dbReference>
<keyword evidence="1" id="KW-1133">Transmembrane helix</keyword>
<evidence type="ECO:0000313" key="2">
    <source>
        <dbReference type="EMBL" id="KAF2966918.1"/>
    </source>
</evidence>
<evidence type="ECO:0000313" key="3">
    <source>
        <dbReference type="Proteomes" id="UP000481858"/>
    </source>
</evidence>
<keyword evidence="3" id="KW-1185">Reference proteome</keyword>
<evidence type="ECO:0000256" key="1">
    <source>
        <dbReference type="SAM" id="Phobius"/>
    </source>
</evidence>
<sequence>MSGPESYERVWNFRPLASPLELYRKGDYYQEHFFADMLQYNLSPDCQSTTKVIAQINIACLFIDGVLNHKESRGEADKDFSYKRAAASLMSFVTEQAGKVPIRQGQLDFLNSIVADIKEENGKQICIAASYGFIENRFAACGFRSSEATYQCKAFRREARRYPFSSSVCWERLKQIILMEFADELIYEQSPTLTKHWQVGSLPLALPVRVIDIRPIDDSKAPKNGLWRKPQGRLCGTRPLGGSSCQSWMRESLRDSNASPVAEAPPNPYDAIAINASSGSGSSKSARFTPRGIRIGTRSPRLKKQSPSLGTQTITISASASPGTKHGILSGDLAFAPVPVVLEHAYIGAMVMCRAVWAETDGLSQMETSGIGVPIVISILWTMVDILAVFTGIRVRGGFIHRREETRRRMKHTANFRVPRHGLTRPGTTNTDTNGARGTKDFTIGVLRQLGHKNINVTSKPRDLGTNVAAVNDSPRV</sequence>
<organism evidence="2 3">
    <name type="scientific">Xylaria multiplex</name>
    <dbReference type="NCBI Taxonomy" id="323545"/>
    <lineage>
        <taxon>Eukaryota</taxon>
        <taxon>Fungi</taxon>
        <taxon>Dikarya</taxon>
        <taxon>Ascomycota</taxon>
        <taxon>Pezizomycotina</taxon>
        <taxon>Sordariomycetes</taxon>
        <taxon>Xylariomycetidae</taxon>
        <taxon>Xylariales</taxon>
        <taxon>Xylariaceae</taxon>
        <taxon>Xylaria</taxon>
    </lineage>
</organism>
<name>A0A7C8IPJ7_9PEZI</name>
<dbReference type="AlphaFoldDB" id="A0A7C8IPJ7"/>
<dbReference type="EMBL" id="WUBL01000078">
    <property type="protein sequence ID" value="KAF2966918.1"/>
    <property type="molecule type" value="Genomic_DNA"/>
</dbReference>
<feature type="transmembrane region" description="Helical" evidence="1">
    <location>
        <begin position="371"/>
        <end position="393"/>
    </location>
</feature>
<accession>A0A7C8IPJ7</accession>
<keyword evidence="1" id="KW-0472">Membrane</keyword>
<proteinExistence type="predicted"/>
<gene>
    <name evidence="2" type="ORF">GQX73_g6644</name>
</gene>
<reference evidence="2 3" key="1">
    <citation type="submission" date="2019-12" db="EMBL/GenBank/DDBJ databases">
        <title>Draft genome sequence of the ascomycete Xylaria multiplex DSM 110363.</title>
        <authorList>
            <person name="Buettner E."/>
            <person name="Kellner H."/>
        </authorList>
    </citation>
    <scope>NUCLEOTIDE SEQUENCE [LARGE SCALE GENOMIC DNA]</scope>
    <source>
        <strain evidence="2 3">DSM 110363</strain>
    </source>
</reference>
<protein>
    <submittedName>
        <fullName evidence="2">Uncharacterized protein</fullName>
    </submittedName>
</protein>
<comment type="caution">
    <text evidence="2">The sequence shown here is derived from an EMBL/GenBank/DDBJ whole genome shotgun (WGS) entry which is preliminary data.</text>
</comment>